<dbReference type="Proteomes" id="UP000694892">
    <property type="component" value="Chromosome 1S"/>
</dbReference>
<dbReference type="EMBL" id="CM004467">
    <property type="protein sequence ID" value="OCT98748.1"/>
    <property type="molecule type" value="Genomic_DNA"/>
</dbReference>
<name>A0A974I2B7_XENLA</name>
<sequence length="67" mass="7790">MAKQAVWEIKSKEQHMCVPLLLLVFLIDLLALRLRSNIKYVNALPQFPPLPIYKAPKQFLAQSMRLL</sequence>
<gene>
    <name evidence="1" type="ORF">XELAEV_18010982mg</name>
</gene>
<reference evidence="2" key="1">
    <citation type="journal article" date="2016" name="Nature">
        <title>Genome evolution in the allotetraploid frog Xenopus laevis.</title>
        <authorList>
            <person name="Session A.M."/>
            <person name="Uno Y."/>
            <person name="Kwon T."/>
            <person name="Chapman J.A."/>
            <person name="Toyoda A."/>
            <person name="Takahashi S."/>
            <person name="Fukui A."/>
            <person name="Hikosaka A."/>
            <person name="Suzuki A."/>
            <person name="Kondo M."/>
            <person name="van Heeringen S.J."/>
            <person name="Quigley I."/>
            <person name="Heinz S."/>
            <person name="Ogino H."/>
            <person name="Ochi H."/>
            <person name="Hellsten U."/>
            <person name="Lyons J.B."/>
            <person name="Simakov O."/>
            <person name="Putnam N."/>
            <person name="Stites J."/>
            <person name="Kuroki Y."/>
            <person name="Tanaka T."/>
            <person name="Michiue T."/>
            <person name="Watanabe M."/>
            <person name="Bogdanovic O."/>
            <person name="Lister R."/>
            <person name="Georgiou G."/>
            <person name="Paranjpe S.S."/>
            <person name="van Kruijsbergen I."/>
            <person name="Shu S."/>
            <person name="Carlson J."/>
            <person name="Kinoshita T."/>
            <person name="Ohta Y."/>
            <person name="Mawaribuchi S."/>
            <person name="Jenkins J."/>
            <person name="Grimwood J."/>
            <person name="Schmutz J."/>
            <person name="Mitros T."/>
            <person name="Mozaffari S.V."/>
            <person name="Suzuki Y."/>
            <person name="Haramoto Y."/>
            <person name="Yamamoto T.S."/>
            <person name="Takagi C."/>
            <person name="Heald R."/>
            <person name="Miller K."/>
            <person name="Haudenschild C."/>
            <person name="Kitzman J."/>
            <person name="Nakayama T."/>
            <person name="Izutsu Y."/>
            <person name="Robert J."/>
            <person name="Fortriede J."/>
            <person name="Burns K."/>
            <person name="Lotay V."/>
            <person name="Karimi K."/>
            <person name="Yasuoka Y."/>
            <person name="Dichmann D.S."/>
            <person name="Flajnik M.F."/>
            <person name="Houston D.W."/>
            <person name="Shendure J."/>
            <person name="DuPasquier L."/>
            <person name="Vize P.D."/>
            <person name="Zorn A.M."/>
            <person name="Ito M."/>
            <person name="Marcotte E.M."/>
            <person name="Wallingford J.B."/>
            <person name="Ito Y."/>
            <person name="Asashima M."/>
            <person name="Ueno N."/>
            <person name="Matsuda Y."/>
            <person name="Veenstra G.J."/>
            <person name="Fujiyama A."/>
            <person name="Harland R.M."/>
            <person name="Taira M."/>
            <person name="Rokhsar D.S."/>
        </authorList>
    </citation>
    <scope>NUCLEOTIDE SEQUENCE [LARGE SCALE GENOMIC DNA]</scope>
    <source>
        <strain evidence="2">J</strain>
    </source>
</reference>
<accession>A0A974I2B7</accession>
<protein>
    <submittedName>
        <fullName evidence="1">Uncharacterized protein</fullName>
    </submittedName>
</protein>
<evidence type="ECO:0000313" key="2">
    <source>
        <dbReference type="Proteomes" id="UP000694892"/>
    </source>
</evidence>
<evidence type="ECO:0000313" key="1">
    <source>
        <dbReference type="EMBL" id="OCT98748.1"/>
    </source>
</evidence>
<dbReference type="AlphaFoldDB" id="A0A974I2B7"/>
<organism evidence="1 2">
    <name type="scientific">Xenopus laevis</name>
    <name type="common">African clawed frog</name>
    <dbReference type="NCBI Taxonomy" id="8355"/>
    <lineage>
        <taxon>Eukaryota</taxon>
        <taxon>Metazoa</taxon>
        <taxon>Chordata</taxon>
        <taxon>Craniata</taxon>
        <taxon>Vertebrata</taxon>
        <taxon>Euteleostomi</taxon>
        <taxon>Amphibia</taxon>
        <taxon>Batrachia</taxon>
        <taxon>Anura</taxon>
        <taxon>Pipoidea</taxon>
        <taxon>Pipidae</taxon>
        <taxon>Xenopodinae</taxon>
        <taxon>Xenopus</taxon>
        <taxon>Xenopus</taxon>
    </lineage>
</organism>
<proteinExistence type="predicted"/>